<sequence>MEHIQPIKSSNQKSFNLVYEKYHRQIYGFVLKRTQSDYIAQEVTQLTFIKLWDQREKLDEQLSILLQLFGMARQVMIDLLRKEATRFKYEGQTASTPFTDSLIKAIENKDLLRMMEKDIQNMPTMRRKVFELSRKEGLSHKEIAAHFSISTKTVEQHISKALLQLKQHLYSIML</sequence>
<dbReference type="InterPro" id="IPR013325">
    <property type="entry name" value="RNA_pol_sigma_r2"/>
</dbReference>
<evidence type="ECO:0000313" key="7">
    <source>
        <dbReference type="EMBL" id="SPZ85702.1"/>
    </source>
</evidence>
<dbReference type="SUPFAM" id="SSF88946">
    <property type="entry name" value="Sigma2 domain of RNA polymerase sigma factors"/>
    <property type="match status" value="1"/>
</dbReference>
<dbReference type="Pfam" id="PF08281">
    <property type="entry name" value="Sigma70_r4_2"/>
    <property type="match status" value="1"/>
</dbReference>
<keyword evidence="3" id="KW-0731">Sigma factor</keyword>
<dbReference type="Pfam" id="PF04542">
    <property type="entry name" value="Sigma70_r2"/>
    <property type="match status" value="1"/>
</dbReference>
<dbReference type="EMBL" id="UAUU01000008">
    <property type="protein sequence ID" value="SPZ85702.1"/>
    <property type="molecule type" value="Genomic_DNA"/>
</dbReference>
<dbReference type="InterPro" id="IPR013324">
    <property type="entry name" value="RNA_pol_sigma_r3/r4-like"/>
</dbReference>
<dbReference type="InterPro" id="IPR014284">
    <property type="entry name" value="RNA_pol_sigma-70_dom"/>
</dbReference>
<dbReference type="GeneID" id="97180994"/>
<evidence type="ECO:0000259" key="6">
    <source>
        <dbReference type="Pfam" id="PF08281"/>
    </source>
</evidence>
<dbReference type="Gene3D" id="1.10.10.10">
    <property type="entry name" value="Winged helix-like DNA-binding domain superfamily/Winged helix DNA-binding domain"/>
    <property type="match status" value="1"/>
</dbReference>
<organism evidence="7 8">
    <name type="scientific">Sphingobacterium multivorum</name>
    <dbReference type="NCBI Taxonomy" id="28454"/>
    <lineage>
        <taxon>Bacteria</taxon>
        <taxon>Pseudomonadati</taxon>
        <taxon>Bacteroidota</taxon>
        <taxon>Sphingobacteriia</taxon>
        <taxon>Sphingobacteriales</taxon>
        <taxon>Sphingobacteriaceae</taxon>
        <taxon>Sphingobacterium</taxon>
    </lineage>
</organism>
<dbReference type="RefSeq" id="WP_112374647.1">
    <property type="nucleotide sequence ID" value="NZ_CP069793.1"/>
</dbReference>
<dbReference type="InterPro" id="IPR036388">
    <property type="entry name" value="WH-like_DNA-bd_sf"/>
</dbReference>
<dbReference type="GO" id="GO:0016987">
    <property type="term" value="F:sigma factor activity"/>
    <property type="evidence" value="ECO:0007669"/>
    <property type="project" value="UniProtKB-KW"/>
</dbReference>
<evidence type="ECO:0000313" key="8">
    <source>
        <dbReference type="Proteomes" id="UP000251241"/>
    </source>
</evidence>
<feature type="domain" description="RNA polymerase sigma factor 70 region 4 type 2" evidence="6">
    <location>
        <begin position="119"/>
        <end position="165"/>
    </location>
</feature>
<dbReference type="InterPro" id="IPR007627">
    <property type="entry name" value="RNA_pol_sigma70_r2"/>
</dbReference>
<proteinExistence type="inferred from homology"/>
<evidence type="ECO:0000256" key="4">
    <source>
        <dbReference type="ARBA" id="ARBA00023163"/>
    </source>
</evidence>
<evidence type="ECO:0000256" key="1">
    <source>
        <dbReference type="ARBA" id="ARBA00010641"/>
    </source>
</evidence>
<dbReference type="PANTHER" id="PTHR43133:SF46">
    <property type="entry name" value="RNA POLYMERASE SIGMA-70 FACTOR ECF SUBFAMILY"/>
    <property type="match status" value="1"/>
</dbReference>
<dbReference type="AlphaFoldDB" id="A0A2X2ITX4"/>
<dbReference type="Gene3D" id="1.10.1740.10">
    <property type="match status" value="1"/>
</dbReference>
<name>A0A2X2ITX4_SPHMU</name>
<accession>A0A2X2ITX4</accession>
<dbReference type="SUPFAM" id="SSF88659">
    <property type="entry name" value="Sigma3 and sigma4 domains of RNA polymerase sigma factors"/>
    <property type="match status" value="1"/>
</dbReference>
<dbReference type="GO" id="GO:0003677">
    <property type="term" value="F:DNA binding"/>
    <property type="evidence" value="ECO:0007669"/>
    <property type="project" value="InterPro"/>
</dbReference>
<dbReference type="GO" id="GO:0006352">
    <property type="term" value="P:DNA-templated transcription initiation"/>
    <property type="evidence" value="ECO:0007669"/>
    <property type="project" value="InterPro"/>
</dbReference>
<keyword evidence="4" id="KW-0804">Transcription</keyword>
<dbReference type="PANTHER" id="PTHR43133">
    <property type="entry name" value="RNA POLYMERASE ECF-TYPE SIGMA FACTO"/>
    <property type="match status" value="1"/>
</dbReference>
<keyword evidence="2" id="KW-0805">Transcription regulation</keyword>
<dbReference type="NCBIfam" id="TIGR02937">
    <property type="entry name" value="sigma70-ECF"/>
    <property type="match status" value="1"/>
</dbReference>
<evidence type="ECO:0000259" key="5">
    <source>
        <dbReference type="Pfam" id="PF04542"/>
    </source>
</evidence>
<evidence type="ECO:0000256" key="2">
    <source>
        <dbReference type="ARBA" id="ARBA00023015"/>
    </source>
</evidence>
<protein>
    <submittedName>
        <fullName evidence="7">Probable RNA polymerase sigma factor fecI</fullName>
    </submittedName>
</protein>
<dbReference type="Proteomes" id="UP000251241">
    <property type="component" value="Unassembled WGS sequence"/>
</dbReference>
<evidence type="ECO:0000256" key="3">
    <source>
        <dbReference type="ARBA" id="ARBA00023082"/>
    </source>
</evidence>
<dbReference type="InterPro" id="IPR013249">
    <property type="entry name" value="RNA_pol_sigma70_r4_t2"/>
</dbReference>
<gene>
    <name evidence="7" type="primary">fecI_3</name>
    <name evidence="7" type="ORF">NCTC11343_02264</name>
</gene>
<feature type="domain" description="RNA polymerase sigma-70 region 2" evidence="5">
    <location>
        <begin position="19"/>
        <end position="84"/>
    </location>
</feature>
<comment type="similarity">
    <text evidence="1">Belongs to the sigma-70 factor family. ECF subfamily.</text>
</comment>
<dbReference type="InterPro" id="IPR039425">
    <property type="entry name" value="RNA_pol_sigma-70-like"/>
</dbReference>
<reference evidence="7 8" key="1">
    <citation type="submission" date="2018-06" db="EMBL/GenBank/DDBJ databases">
        <authorList>
            <consortium name="Pathogen Informatics"/>
            <person name="Doyle S."/>
        </authorList>
    </citation>
    <scope>NUCLEOTIDE SEQUENCE [LARGE SCALE GENOMIC DNA]</scope>
    <source>
        <strain evidence="7 8">NCTC11343</strain>
    </source>
</reference>